<dbReference type="Proteomes" id="UP001229421">
    <property type="component" value="Unassembled WGS sequence"/>
</dbReference>
<comment type="caution">
    <text evidence="2">The sequence shown here is derived from an EMBL/GenBank/DDBJ whole genome shotgun (WGS) entry which is preliminary data.</text>
</comment>
<dbReference type="AlphaFoldDB" id="A0AAD8NG85"/>
<evidence type="ECO:0000313" key="3">
    <source>
        <dbReference type="Proteomes" id="UP001229421"/>
    </source>
</evidence>
<feature type="region of interest" description="Disordered" evidence="1">
    <location>
        <begin position="95"/>
        <end position="132"/>
    </location>
</feature>
<name>A0AAD8NG85_TARER</name>
<accession>A0AAD8NG85</accession>
<feature type="region of interest" description="Disordered" evidence="1">
    <location>
        <begin position="28"/>
        <end position="49"/>
    </location>
</feature>
<evidence type="ECO:0000313" key="2">
    <source>
        <dbReference type="EMBL" id="KAK1407822.1"/>
    </source>
</evidence>
<sequence>MHFWIHQVLTHDFLDDIDNFINVKKEPVPTTSKLSAPPTPKAQAETSKKRKVVELNPFDGLATEDVYTRLQFLIGLDMDGWTVKVKELGGDHVVHLGQSSSKTDEDEADKQVDADEGGDRLSQGDKGNINKT</sequence>
<keyword evidence="3" id="KW-1185">Reference proteome</keyword>
<proteinExistence type="predicted"/>
<protein>
    <submittedName>
        <fullName evidence="2">Uncharacterized protein</fullName>
    </submittedName>
</protein>
<dbReference type="EMBL" id="JAUHHV010000011">
    <property type="protein sequence ID" value="KAK1407822.1"/>
    <property type="molecule type" value="Genomic_DNA"/>
</dbReference>
<feature type="compositionally biased region" description="Basic and acidic residues" evidence="1">
    <location>
        <begin position="109"/>
        <end position="123"/>
    </location>
</feature>
<reference evidence="2" key="1">
    <citation type="journal article" date="2023" name="bioRxiv">
        <title>Improved chromosome-level genome assembly for marigold (Tagetes erecta).</title>
        <authorList>
            <person name="Jiang F."/>
            <person name="Yuan L."/>
            <person name="Wang S."/>
            <person name="Wang H."/>
            <person name="Xu D."/>
            <person name="Wang A."/>
            <person name="Fan W."/>
        </authorList>
    </citation>
    <scope>NUCLEOTIDE SEQUENCE</scope>
    <source>
        <strain evidence="2">WSJ</strain>
        <tissue evidence="2">Leaf</tissue>
    </source>
</reference>
<gene>
    <name evidence="2" type="ORF">QVD17_39449</name>
</gene>
<organism evidence="2 3">
    <name type="scientific">Tagetes erecta</name>
    <name type="common">African marigold</name>
    <dbReference type="NCBI Taxonomy" id="13708"/>
    <lineage>
        <taxon>Eukaryota</taxon>
        <taxon>Viridiplantae</taxon>
        <taxon>Streptophyta</taxon>
        <taxon>Embryophyta</taxon>
        <taxon>Tracheophyta</taxon>
        <taxon>Spermatophyta</taxon>
        <taxon>Magnoliopsida</taxon>
        <taxon>eudicotyledons</taxon>
        <taxon>Gunneridae</taxon>
        <taxon>Pentapetalae</taxon>
        <taxon>asterids</taxon>
        <taxon>campanulids</taxon>
        <taxon>Asterales</taxon>
        <taxon>Asteraceae</taxon>
        <taxon>Asteroideae</taxon>
        <taxon>Heliantheae alliance</taxon>
        <taxon>Tageteae</taxon>
        <taxon>Tagetes</taxon>
    </lineage>
</organism>
<evidence type="ECO:0000256" key="1">
    <source>
        <dbReference type="SAM" id="MobiDB-lite"/>
    </source>
</evidence>